<feature type="transmembrane region" description="Helical" evidence="1">
    <location>
        <begin position="495"/>
        <end position="511"/>
    </location>
</feature>
<proteinExistence type="predicted"/>
<feature type="transmembrane region" description="Helical" evidence="1">
    <location>
        <begin position="127"/>
        <end position="147"/>
    </location>
</feature>
<gene>
    <name evidence="2" type="ORF">HHU12_04215</name>
</gene>
<reference evidence="2 3" key="1">
    <citation type="submission" date="2020-04" db="EMBL/GenBank/DDBJ databases">
        <title>Flammeovirga sp. SR4, a novel species isolated from seawater.</title>
        <authorList>
            <person name="Wang X."/>
        </authorList>
    </citation>
    <scope>NUCLEOTIDE SEQUENCE [LARGE SCALE GENOMIC DNA]</scope>
    <source>
        <strain evidence="2 3">ATCC 23126</strain>
    </source>
</reference>
<feature type="transmembrane region" description="Helical" evidence="1">
    <location>
        <begin position="581"/>
        <end position="600"/>
    </location>
</feature>
<feature type="transmembrane region" description="Helical" evidence="1">
    <location>
        <begin position="273"/>
        <end position="294"/>
    </location>
</feature>
<dbReference type="RefSeq" id="WP_169655310.1">
    <property type="nucleotide sequence ID" value="NZ_JABANE010000008.1"/>
</dbReference>
<keyword evidence="1" id="KW-0472">Membrane</keyword>
<dbReference type="PANTHER" id="PTHR16214">
    <property type="entry name" value="TRANSMEMBRANE PROTEIN 260"/>
    <property type="match status" value="1"/>
</dbReference>
<protein>
    <submittedName>
        <fullName evidence="2">DUF2723 domain-containing protein</fullName>
    </submittedName>
</protein>
<comment type="caution">
    <text evidence="2">The sequence shown here is derived from an EMBL/GenBank/DDBJ whole genome shotgun (WGS) entry which is preliminary data.</text>
</comment>
<feature type="transmembrane region" description="Helical" evidence="1">
    <location>
        <begin position="306"/>
        <end position="325"/>
    </location>
</feature>
<keyword evidence="1" id="KW-1133">Transmembrane helix</keyword>
<keyword evidence="1" id="KW-0812">Transmembrane</keyword>
<dbReference type="InterPro" id="IPR021280">
    <property type="entry name" value="TMEM260-like"/>
</dbReference>
<feature type="transmembrane region" description="Helical" evidence="1">
    <location>
        <begin position="232"/>
        <end position="261"/>
    </location>
</feature>
<feature type="transmembrane region" description="Helical" evidence="1">
    <location>
        <begin position="548"/>
        <end position="569"/>
    </location>
</feature>
<organism evidence="2 3">
    <name type="scientific">Flammeovirga aprica JL-4</name>
    <dbReference type="NCBI Taxonomy" id="694437"/>
    <lineage>
        <taxon>Bacteria</taxon>
        <taxon>Pseudomonadati</taxon>
        <taxon>Bacteroidota</taxon>
        <taxon>Cytophagia</taxon>
        <taxon>Cytophagales</taxon>
        <taxon>Flammeovirgaceae</taxon>
        <taxon>Flammeovirga</taxon>
    </lineage>
</organism>
<dbReference type="EMBL" id="JABANE010000008">
    <property type="protein sequence ID" value="NME67164.1"/>
    <property type="molecule type" value="Genomic_DNA"/>
</dbReference>
<feature type="transmembrane region" description="Helical" evidence="1">
    <location>
        <begin position="85"/>
        <end position="106"/>
    </location>
</feature>
<sequence>MNEFKRINNLVGWALFLISLAVYTITMEETASFWDCGEFIAVSYKLMVPHPPGAPFFLLINRLFSFLAFGDVLKVAWWINFQSAFMSALTIMFLYWTIVMLGMKIIKPSQVEVEGKYKKSSKKDYTLRDKILLFGSAAVGALAYTFSDTFWFSAVEAEVYAMSSAITALVFWAILKWELIEDHAASNRWLIMIAYIIGLSIGVHLENLLCLPALAMIYYYKKYPNTISIKGTIIAMGVGGAIILGVIIIVIPGLPSIAFVFDKFFVNGMGMSFGSGGLFFFFALVASLVYGIVYTHHRAMVTLNNVLLGTAFILIGYMSYTLVLVRSNQFTPINENAPDDLLGYVSYLKREQYGDRPLFYGPTYDAQHTGTKKDGDKYREANANGKDYYEVYDHKTKAEYASKDMMLFPRLYSKTGHHPQLYREWAGIEAGKKPTFANNLYYFFRYQIGHMYLRYFMWNFAGRESDEKDAGYAKPWDDMQDLPELVEKNKARTNFYFLPLILGLLGVFYHYKRDQKNFWVVMIVFLTLGVALVVYLNSPPVEPRERDYIYAASFYAFAIWIGFGALALAEFLSEKANANGAIAGIALSMVVPVLMGANGWSGHNRSNRFHSVDQARNTLASCAPNAILFTGGDNDTFPLWYVQNVEEFRTDVRVAVLSYFSTGWYLDQMKQKQYESEPLPLSISSHNYREGKNDYVPLVEDERAANGVNLKAYLASVEANNPVTQVGLQGGQTTAKLLSRVFILDVDSAAVVKSGIIPKGMEGRVKPKMAWRLKSDKTYIFKNELALLDLIATNNWERPIYFNNTSANTINMDLRGYLFLEGMTYRLLPIQANTFGEVGEVNTEVMLENIEKFAFRGMQDESVYYDDEYRKFGANTRNNVYRLSEKLYIDGLVKNDEAKLKLSKEKLDWILAMLPDATIPYSFYSPKYMELYYKLGAVDEANAIYDILIRRSEENVNYYAKTGKGTESVARRSLIVLQQLAQIFEQNLKLVNDTLSERENSEVDPLTGKVINEVPSYSENITADLFYRNLTTEQLKQLQQIFKDDATQSRAVFQSAYENMMGSR</sequence>
<feature type="transmembrane region" description="Helical" evidence="1">
    <location>
        <begin position="7"/>
        <end position="25"/>
    </location>
</feature>
<dbReference type="InterPro" id="IPR052724">
    <property type="entry name" value="GT117_domain-containing"/>
</dbReference>
<dbReference type="Proteomes" id="UP000576082">
    <property type="component" value="Unassembled WGS sequence"/>
</dbReference>
<dbReference type="Pfam" id="PF11028">
    <property type="entry name" value="TMEM260-like"/>
    <property type="match status" value="1"/>
</dbReference>
<evidence type="ECO:0000256" key="1">
    <source>
        <dbReference type="SAM" id="Phobius"/>
    </source>
</evidence>
<feature type="transmembrane region" description="Helical" evidence="1">
    <location>
        <begin position="517"/>
        <end position="536"/>
    </location>
</feature>
<accession>A0A7X9P083</accession>
<evidence type="ECO:0000313" key="3">
    <source>
        <dbReference type="Proteomes" id="UP000576082"/>
    </source>
</evidence>
<keyword evidence="3" id="KW-1185">Reference proteome</keyword>
<name>A0A7X9P083_9BACT</name>
<evidence type="ECO:0000313" key="2">
    <source>
        <dbReference type="EMBL" id="NME67164.1"/>
    </source>
</evidence>
<dbReference type="PANTHER" id="PTHR16214:SF3">
    <property type="entry name" value="TRANSMEMBRANE PROTEIN 260"/>
    <property type="match status" value="1"/>
</dbReference>
<dbReference type="AlphaFoldDB" id="A0A7X9P083"/>
<feature type="transmembrane region" description="Helical" evidence="1">
    <location>
        <begin position="189"/>
        <end position="220"/>
    </location>
</feature>